<evidence type="ECO:0000313" key="5">
    <source>
        <dbReference type="Proteomes" id="UP000283895"/>
    </source>
</evidence>
<evidence type="ECO:0000259" key="3">
    <source>
        <dbReference type="PROSITE" id="PS50102"/>
    </source>
</evidence>
<dbReference type="SUPFAM" id="SSF54928">
    <property type="entry name" value="RNA-binding domain, RBD"/>
    <property type="match status" value="1"/>
</dbReference>
<feature type="domain" description="RRM" evidence="3">
    <location>
        <begin position="240"/>
        <end position="317"/>
    </location>
</feature>
<evidence type="ECO:0000313" key="4">
    <source>
        <dbReference type="EMBL" id="ROW08243.1"/>
    </source>
</evidence>
<dbReference type="OrthoDB" id="446113at2759"/>
<gene>
    <name evidence="4" type="ORF">VMCG_03118</name>
</gene>
<dbReference type="Pfam" id="PF00076">
    <property type="entry name" value="RRM_1"/>
    <property type="match status" value="1"/>
</dbReference>
<dbReference type="Gene3D" id="3.30.70.330">
    <property type="match status" value="1"/>
</dbReference>
<reference evidence="4 5" key="1">
    <citation type="submission" date="2015-09" db="EMBL/GenBank/DDBJ databases">
        <title>Host preference determinants of Valsa canker pathogens revealed by comparative genomics.</title>
        <authorList>
            <person name="Yin Z."/>
            <person name="Huang L."/>
        </authorList>
    </citation>
    <scope>NUCLEOTIDE SEQUENCE [LARGE SCALE GENOMIC DNA]</scope>
    <source>
        <strain evidence="4 5">03-1</strain>
    </source>
</reference>
<keyword evidence="1" id="KW-0694">RNA-binding</keyword>
<feature type="region of interest" description="Disordered" evidence="2">
    <location>
        <begin position="333"/>
        <end position="352"/>
    </location>
</feature>
<sequence length="352" mass="39546">MSSTTQPQTQAVPCTGFYSCKCPMPNSMTHTWMGQNTPTIVSHYKESCKGCYSCEWLKSTARPLVPDPVRVGVMIPNTRNQKVTPEAFQMIRTADRFRGGQPLLRYVYPKRVGGIGRWIAVPCKPFLPFLLPQWTTQGIDRFVRHEDGNWVGLGKQGSNLAPYTLRQDSRPPMVNELYEWFGYLPSTSPYLPPKHQAYSDGRANGLWNPEFGTVYAPDVANDGQCGPINEVAWDDAHTNTTIFVGCLAAWATEQDLLAAFGAFGEIVKLRVFPPARASPIKNGFVYFYRRRDAEMALEQLQGLPICGNRVRLSWGTKEDWSVLWAWSKDRIRASEAQTSPEVSDVSETPSPQ</sequence>
<accession>A0A423WXK6</accession>
<dbReference type="SMART" id="SM00360">
    <property type="entry name" value="RRM"/>
    <property type="match status" value="1"/>
</dbReference>
<dbReference type="AlphaFoldDB" id="A0A423WXK6"/>
<dbReference type="InterPro" id="IPR012677">
    <property type="entry name" value="Nucleotide-bd_a/b_plait_sf"/>
</dbReference>
<evidence type="ECO:0000256" key="2">
    <source>
        <dbReference type="SAM" id="MobiDB-lite"/>
    </source>
</evidence>
<dbReference type="GO" id="GO:0005634">
    <property type="term" value="C:nucleus"/>
    <property type="evidence" value="ECO:0007669"/>
    <property type="project" value="TreeGrafter"/>
</dbReference>
<dbReference type="InterPro" id="IPR051485">
    <property type="entry name" value="SR-CTD_assoc_factor"/>
</dbReference>
<protein>
    <recommendedName>
        <fullName evidence="3">RRM domain-containing protein</fullName>
    </recommendedName>
</protein>
<dbReference type="PANTHER" id="PTHR23140:SF0">
    <property type="entry name" value="U2 SNRNP-ASSOCIATED SURP MOTIF-CONTAINING PROTEIN"/>
    <property type="match status" value="1"/>
</dbReference>
<dbReference type="STRING" id="356882.A0A423WXK6"/>
<dbReference type="PROSITE" id="PS50102">
    <property type="entry name" value="RRM"/>
    <property type="match status" value="1"/>
</dbReference>
<dbReference type="InterPro" id="IPR000504">
    <property type="entry name" value="RRM_dom"/>
</dbReference>
<proteinExistence type="predicted"/>
<comment type="caution">
    <text evidence="4">The sequence shown here is derived from an EMBL/GenBank/DDBJ whole genome shotgun (WGS) entry which is preliminary data.</text>
</comment>
<dbReference type="PANTHER" id="PTHR23140">
    <property type="entry name" value="RNA PROCESSING PROTEIN LD23810P"/>
    <property type="match status" value="1"/>
</dbReference>
<dbReference type="GO" id="GO:0003723">
    <property type="term" value="F:RNA binding"/>
    <property type="evidence" value="ECO:0007669"/>
    <property type="project" value="UniProtKB-UniRule"/>
</dbReference>
<dbReference type="InterPro" id="IPR035979">
    <property type="entry name" value="RBD_domain_sf"/>
</dbReference>
<name>A0A423WXK6_9PEZI</name>
<evidence type="ECO:0000256" key="1">
    <source>
        <dbReference type="PROSITE-ProRule" id="PRU00176"/>
    </source>
</evidence>
<dbReference type="Proteomes" id="UP000283895">
    <property type="component" value="Unassembled WGS sequence"/>
</dbReference>
<dbReference type="EMBL" id="LKEA01000006">
    <property type="protein sequence ID" value="ROW08243.1"/>
    <property type="molecule type" value="Genomic_DNA"/>
</dbReference>
<organism evidence="4 5">
    <name type="scientific">Cytospora schulzeri</name>
    <dbReference type="NCBI Taxonomy" id="448051"/>
    <lineage>
        <taxon>Eukaryota</taxon>
        <taxon>Fungi</taxon>
        <taxon>Dikarya</taxon>
        <taxon>Ascomycota</taxon>
        <taxon>Pezizomycotina</taxon>
        <taxon>Sordariomycetes</taxon>
        <taxon>Sordariomycetidae</taxon>
        <taxon>Diaporthales</taxon>
        <taxon>Cytosporaceae</taxon>
        <taxon>Cytospora</taxon>
    </lineage>
</organism>
<keyword evidence="5" id="KW-1185">Reference proteome</keyword>
<feature type="compositionally biased region" description="Polar residues" evidence="2">
    <location>
        <begin position="335"/>
        <end position="352"/>
    </location>
</feature>